<dbReference type="Pfam" id="PF11887">
    <property type="entry name" value="Mce4_CUP1"/>
    <property type="match status" value="1"/>
</dbReference>
<dbReference type="InterPro" id="IPR005693">
    <property type="entry name" value="Mce"/>
</dbReference>
<accession>A0A2U3P9N1</accession>
<evidence type="ECO:0000259" key="3">
    <source>
        <dbReference type="Pfam" id="PF11887"/>
    </source>
</evidence>
<evidence type="ECO:0000313" key="4">
    <source>
        <dbReference type="EMBL" id="SPM40463.1"/>
    </source>
</evidence>
<dbReference type="Proteomes" id="UP000240424">
    <property type="component" value="Unassembled WGS sequence"/>
</dbReference>
<dbReference type="PANTHER" id="PTHR33371:SF15">
    <property type="entry name" value="LIPOPROTEIN LPRN"/>
    <property type="match status" value="1"/>
</dbReference>
<feature type="domain" description="Mce/MlaD" evidence="2">
    <location>
        <begin position="45"/>
        <end position="119"/>
    </location>
</feature>
<feature type="compositionally biased region" description="Low complexity" evidence="1">
    <location>
        <begin position="392"/>
        <end position="402"/>
    </location>
</feature>
<name>A0A2U3P9N1_9MYCO</name>
<organism evidence="4 5">
    <name type="scientific">Mycobacterium numidiamassiliense</name>
    <dbReference type="NCBI Taxonomy" id="1841861"/>
    <lineage>
        <taxon>Bacteria</taxon>
        <taxon>Bacillati</taxon>
        <taxon>Actinomycetota</taxon>
        <taxon>Actinomycetes</taxon>
        <taxon>Mycobacteriales</taxon>
        <taxon>Mycobacteriaceae</taxon>
        <taxon>Mycobacterium</taxon>
    </lineage>
</organism>
<gene>
    <name evidence="4" type="ORF">MNAB215_2664</name>
</gene>
<dbReference type="NCBIfam" id="TIGR00996">
    <property type="entry name" value="Mtu_fam_mce"/>
    <property type="match status" value="1"/>
</dbReference>
<feature type="compositionally biased region" description="Pro residues" evidence="1">
    <location>
        <begin position="425"/>
        <end position="444"/>
    </location>
</feature>
<feature type="compositionally biased region" description="Pro residues" evidence="1">
    <location>
        <begin position="403"/>
        <end position="413"/>
    </location>
</feature>
<feature type="domain" description="Mammalian cell entry C-terminal" evidence="3">
    <location>
        <begin position="126"/>
        <end position="297"/>
    </location>
</feature>
<dbReference type="EMBL" id="FUEZ01000004">
    <property type="protein sequence ID" value="SPM40463.1"/>
    <property type="molecule type" value="Genomic_DNA"/>
</dbReference>
<dbReference type="RefSeq" id="WP_083746113.1">
    <property type="nucleotide sequence ID" value="NZ_FUEZ01000004.1"/>
</dbReference>
<feature type="region of interest" description="Disordered" evidence="1">
    <location>
        <begin position="374"/>
        <end position="482"/>
    </location>
</feature>
<dbReference type="PROSITE" id="PS51257">
    <property type="entry name" value="PROKAR_LIPOPROTEIN"/>
    <property type="match status" value="1"/>
</dbReference>
<reference evidence="4 5" key="1">
    <citation type="submission" date="2017-01" db="EMBL/GenBank/DDBJ databases">
        <authorList>
            <consortium name="Urmite Genomes"/>
        </authorList>
    </citation>
    <scope>NUCLEOTIDE SEQUENCE [LARGE SCALE GENOMIC DNA]</scope>
    <source>
        <strain evidence="4 5">AB215</strain>
    </source>
</reference>
<dbReference type="InterPro" id="IPR003399">
    <property type="entry name" value="Mce/MlaD"/>
</dbReference>
<evidence type="ECO:0000259" key="2">
    <source>
        <dbReference type="Pfam" id="PF02470"/>
    </source>
</evidence>
<feature type="compositionally biased region" description="Pro residues" evidence="1">
    <location>
        <begin position="377"/>
        <end position="391"/>
    </location>
</feature>
<protein>
    <submittedName>
        <fullName evidence="4">ABC-type transporter Mla maintaining outer membrane lipid asymmetry, periplasmic component MlaD</fullName>
    </submittedName>
</protein>
<evidence type="ECO:0000313" key="5">
    <source>
        <dbReference type="Proteomes" id="UP000240424"/>
    </source>
</evidence>
<proteinExistence type="predicted"/>
<dbReference type="STRING" id="1841861.GCA_900157365_00982"/>
<dbReference type="PANTHER" id="PTHR33371">
    <property type="entry name" value="INTERMEMBRANE PHOSPHOLIPID TRANSPORT SYSTEM BINDING PROTEIN MLAD-RELATED"/>
    <property type="match status" value="1"/>
</dbReference>
<dbReference type="GO" id="GO:0005576">
    <property type="term" value="C:extracellular region"/>
    <property type="evidence" value="ECO:0007669"/>
    <property type="project" value="TreeGrafter"/>
</dbReference>
<dbReference type="AlphaFoldDB" id="A0A2U3P9N1"/>
<dbReference type="InterPro" id="IPR052336">
    <property type="entry name" value="MlaD_Phospholipid_Transporter"/>
</dbReference>
<dbReference type="Pfam" id="PF02470">
    <property type="entry name" value="MlaD"/>
    <property type="match status" value="1"/>
</dbReference>
<keyword evidence="5" id="KW-1185">Reference proteome</keyword>
<sequence length="482" mass="49395">MSARVAIRRMLGIGSCVMLTVTGCAFNGLNSLPLPGATGRGAGANVYHVEIANVGQLEANSPVMIDDVIVGSISKMTVQNWHADLDISVKPGVSIPANAVARVGQTSLLGSMHLELEPPLGEPGTGRLQPGATIPLSRSSTYPSTEQTLSSLSVLLNAGGLGQFGDIIHNFNGALSGHAGDLRDLLSRLDRFIGTLDSQRDNLVTSIQALNRLSSTFAAQRDVISQALDKIPPALDVLTKERPRITEALNKLGTFSNTTARLVNDAGDDLVKNLKNLAPALGALADIGPELDAAIAYAPTFPSTQGFIDRFIRGDYVNGYFVIDLTNAGLRKSILLGTHWGRLGAETVPLPGDPPYLQFRYGAPPGAPGALVGPGPVGMPLPGPNPPPFGPGPAASPAMSPAGPLPGLPPPGFLNPLNAQSADAPPLPGPLPGPPPGAQLPGPQPAGQFLPGPPPGAQLPGLLPDQGAPVPGATPATDQGGR</sequence>
<dbReference type="InterPro" id="IPR024516">
    <property type="entry name" value="Mce_C"/>
</dbReference>
<evidence type="ECO:0000256" key="1">
    <source>
        <dbReference type="SAM" id="MobiDB-lite"/>
    </source>
</evidence>